<dbReference type="PANTHER" id="PTHR42829">
    <property type="entry name" value="NADH-UBIQUINONE OXIDOREDUCTASE CHAIN 5"/>
    <property type="match status" value="1"/>
</dbReference>
<dbReference type="PRINTS" id="PR01434">
    <property type="entry name" value="NADHDHGNASE5"/>
</dbReference>
<feature type="domain" description="NADH:quinone oxidoreductase/Mrp antiporter transmembrane" evidence="9">
    <location>
        <begin position="106"/>
        <end position="380"/>
    </location>
</feature>
<dbReference type="GO" id="GO:0016020">
    <property type="term" value="C:membrane"/>
    <property type="evidence" value="ECO:0007669"/>
    <property type="project" value="UniProtKB-SubCell"/>
</dbReference>
<feature type="transmembrane region" description="Helical" evidence="8">
    <location>
        <begin position="200"/>
        <end position="228"/>
    </location>
</feature>
<dbReference type="InterPro" id="IPR001516">
    <property type="entry name" value="Proton_antipo_N"/>
</dbReference>
<evidence type="ECO:0000256" key="6">
    <source>
        <dbReference type="ARBA" id="ARBA00023136"/>
    </source>
</evidence>
<dbReference type="AlphaFoldDB" id="A0A7G5XUL2"/>
<feature type="transmembrane region" description="Helical" evidence="8">
    <location>
        <begin position="516"/>
        <end position="536"/>
    </location>
</feature>
<feature type="transmembrane region" description="Helical" evidence="8">
    <location>
        <begin position="240"/>
        <end position="259"/>
    </location>
</feature>
<dbReference type="Pfam" id="PF00361">
    <property type="entry name" value="Proton_antipo_M"/>
    <property type="match status" value="1"/>
</dbReference>
<comment type="similarity">
    <text evidence="8">Belongs to the complex I subunit 5 family.</text>
</comment>
<reference evidence="11" key="1">
    <citation type="journal article" date="2020" name="Int. J. Biol. Macromol.">
        <title>The first mitochondrial genomes of endosymbiotic rhabdocoels illustrate evolutionary relaxation of atp8 and genome plasticity in flatworms.</title>
        <authorList>
            <person name="Monnens M."/>
            <person name="Thijs S."/>
            <person name="Briscoe A.G."/>
            <person name="Clark M."/>
            <person name="Frost E.J."/>
            <person name="Littlewood D.T.J."/>
            <person name="Sewell M."/>
            <person name="Smeets K."/>
            <person name="Artois T."/>
            <person name="Vanhove M.P.M."/>
        </authorList>
    </citation>
    <scope>NUCLEOTIDE SEQUENCE</scope>
    <source>
        <strain evidence="11">DH_10</strain>
    </source>
</reference>
<feature type="transmembrane region" description="Helical" evidence="8">
    <location>
        <begin position="171"/>
        <end position="188"/>
    </location>
</feature>
<proteinExistence type="inferred from homology"/>
<keyword evidence="6 8" id="KW-0472">Membrane</keyword>
<evidence type="ECO:0000256" key="8">
    <source>
        <dbReference type="RuleBase" id="RU003404"/>
    </source>
</evidence>
<dbReference type="InterPro" id="IPR001750">
    <property type="entry name" value="ND/Mrp_TM"/>
</dbReference>
<feature type="transmembrane region" description="Helical" evidence="8">
    <location>
        <begin position="144"/>
        <end position="165"/>
    </location>
</feature>
<evidence type="ECO:0000256" key="4">
    <source>
        <dbReference type="ARBA" id="ARBA00022692"/>
    </source>
</evidence>
<evidence type="ECO:0000256" key="5">
    <source>
        <dbReference type="ARBA" id="ARBA00022989"/>
    </source>
</evidence>
<dbReference type="Pfam" id="PF00662">
    <property type="entry name" value="Proton_antipo_N"/>
    <property type="match status" value="1"/>
</dbReference>
<evidence type="ECO:0000259" key="10">
    <source>
        <dbReference type="Pfam" id="PF00662"/>
    </source>
</evidence>
<evidence type="ECO:0000259" key="9">
    <source>
        <dbReference type="Pfam" id="PF00361"/>
    </source>
</evidence>
<dbReference type="EC" id="7.1.1.2" evidence="2 8"/>
<dbReference type="InterPro" id="IPR003945">
    <property type="entry name" value="NU5C-like"/>
</dbReference>
<feature type="transmembrane region" description="Helical" evidence="8">
    <location>
        <begin position="362"/>
        <end position="385"/>
    </location>
</feature>
<feature type="transmembrane region" description="Helical" evidence="8">
    <location>
        <begin position="441"/>
        <end position="461"/>
    </location>
</feature>
<feature type="domain" description="NADH-Ubiquinone oxidoreductase (complex I) chain 5 N-terminal" evidence="10">
    <location>
        <begin position="49"/>
        <end position="89"/>
    </location>
</feature>
<dbReference type="GO" id="GO:0008137">
    <property type="term" value="F:NADH dehydrogenase (ubiquinone) activity"/>
    <property type="evidence" value="ECO:0007669"/>
    <property type="project" value="UniProtKB-EC"/>
</dbReference>
<name>A0A7G5XUL2_9PLAT</name>
<evidence type="ECO:0000256" key="1">
    <source>
        <dbReference type="ARBA" id="ARBA00004141"/>
    </source>
</evidence>
<keyword evidence="8" id="KW-0520">NAD</keyword>
<keyword evidence="4 8" id="KW-0812">Transmembrane</keyword>
<keyword evidence="5 8" id="KW-1133">Transmembrane helix</keyword>
<evidence type="ECO:0000256" key="3">
    <source>
        <dbReference type="ARBA" id="ARBA00021096"/>
    </source>
</evidence>
<feature type="transmembrane region" description="Helical" evidence="8">
    <location>
        <begin position="406"/>
        <end position="429"/>
    </location>
</feature>
<dbReference type="GO" id="GO:0015990">
    <property type="term" value="P:electron transport coupled proton transport"/>
    <property type="evidence" value="ECO:0007669"/>
    <property type="project" value="TreeGrafter"/>
</dbReference>
<feature type="transmembrane region" description="Helical" evidence="8">
    <location>
        <begin position="111"/>
        <end position="132"/>
    </location>
</feature>
<comment type="catalytic activity">
    <reaction evidence="7 8">
        <text>a ubiquinone + NADH + 5 H(+)(in) = a ubiquinol + NAD(+) + 4 H(+)(out)</text>
        <dbReference type="Rhea" id="RHEA:29091"/>
        <dbReference type="Rhea" id="RHEA-COMP:9565"/>
        <dbReference type="Rhea" id="RHEA-COMP:9566"/>
        <dbReference type="ChEBI" id="CHEBI:15378"/>
        <dbReference type="ChEBI" id="CHEBI:16389"/>
        <dbReference type="ChEBI" id="CHEBI:17976"/>
        <dbReference type="ChEBI" id="CHEBI:57540"/>
        <dbReference type="ChEBI" id="CHEBI:57945"/>
        <dbReference type="EC" id="7.1.1.2"/>
    </reaction>
</comment>
<gene>
    <name evidence="11" type="primary">nad5</name>
</gene>
<geneLocation type="mitochondrion" evidence="11"/>
<feature type="transmembrane region" description="Helical" evidence="8">
    <location>
        <begin position="326"/>
        <end position="350"/>
    </location>
</feature>
<keyword evidence="8" id="KW-0813">Transport</keyword>
<comment type="subcellular location">
    <subcellularLocation>
        <location evidence="1">Membrane</location>
        <topology evidence="1">Multi-pass membrane protein</topology>
    </subcellularLocation>
</comment>
<keyword evidence="8 11" id="KW-0496">Mitochondrion</keyword>
<evidence type="ECO:0000256" key="2">
    <source>
        <dbReference type="ARBA" id="ARBA00012944"/>
    </source>
</evidence>
<evidence type="ECO:0000313" key="11">
    <source>
        <dbReference type="EMBL" id="QNA49647.1"/>
    </source>
</evidence>
<keyword evidence="8" id="KW-0830">Ubiquinone</keyword>
<dbReference type="PANTHER" id="PTHR42829:SF2">
    <property type="entry name" value="NADH-UBIQUINONE OXIDOREDUCTASE CHAIN 5"/>
    <property type="match status" value="1"/>
</dbReference>
<feature type="transmembrane region" description="Helical" evidence="8">
    <location>
        <begin position="56"/>
        <end position="76"/>
    </location>
</feature>
<dbReference type="GO" id="GO:0003954">
    <property type="term" value="F:NADH dehydrogenase activity"/>
    <property type="evidence" value="ECO:0007669"/>
    <property type="project" value="TreeGrafter"/>
</dbReference>
<accession>A0A7G5XUL2</accession>
<evidence type="ECO:0000256" key="7">
    <source>
        <dbReference type="ARBA" id="ARBA00049551"/>
    </source>
</evidence>
<organism evidence="11">
    <name type="scientific">Syndesmis echinorum</name>
    <dbReference type="NCBI Taxonomy" id="2019369"/>
    <lineage>
        <taxon>Eukaryota</taxon>
        <taxon>Metazoa</taxon>
        <taxon>Spiralia</taxon>
        <taxon>Lophotrochozoa</taxon>
        <taxon>Platyhelminthes</taxon>
        <taxon>Rhabditophora</taxon>
        <taxon>Rhabdocoela</taxon>
        <taxon>Dalyellioida</taxon>
        <taxon>Umagillidae</taxon>
        <taxon>Syndesmis</taxon>
    </lineage>
</organism>
<feature type="transmembrane region" description="Helical" evidence="8">
    <location>
        <begin position="5"/>
        <end position="24"/>
    </location>
</feature>
<sequence length="537" mass="60657">MNNLLFSFVVGVFMFVGFNFWAYFLNALNTGVFLGLNFNNLTQTSALLNGGFYLDWVNVLFFFILCSISVSVYWFAYDYMGGDPFFWRFQVLLVLFVSSMVILLFSSNFWWIFLGWDGLGLSSFLLVNYYSASSSWWASIKTYLVNRWGDGFLVVCLCWFLNVQIFSLKEAALLVPPLIFLLLLNGAFTKSAQFPYGSWLPVAMAAPTPVSALIHSSTLVTAGVYLVLRFYQEGSTGFDSVVFLCAFLAVFLGGLGGVTTHDLKKIIAYSTMSQMGFLFIVLLLCGPDLCMMALMFHGIFKAGLFISVGNYLIYGCQDSRLVTSPAWVSCFNVYFVFHFLLSLVGLGPWLGHSSKSYFFEVFSVSFSTILAVLSLIMVMFTSWYSARLAFMVSWGSNGGSFYSSGFLFKPGFSVWYLIFLNLFLNFFWFNIFFQNVSVNDIYLWSIYFSSGFGLIFGLWIFGGSSLKFLSLHFDFVSSNIFWGWWKFLAKVGVLLEGFQENFGLSQTVSFNSLALVNWRVGAWASFVVSLLACLAFM</sequence>
<protein>
    <recommendedName>
        <fullName evidence="3 8">NADH-ubiquinone oxidoreductase chain 5</fullName>
        <ecNumber evidence="2 8">7.1.1.2</ecNumber>
    </recommendedName>
</protein>
<comment type="function">
    <text evidence="8">Core subunit of the mitochondrial membrane respiratory chain NADH dehydrogenase (Complex I) which catalyzes electron transfer from NADH through the respiratory chain, using ubiquinone as an electron acceptor. Essential for the catalytic activity and assembly of complex I.</text>
</comment>
<dbReference type="EMBL" id="MT063058">
    <property type="protein sequence ID" value="QNA49647.1"/>
    <property type="molecule type" value="Genomic_DNA"/>
</dbReference>
<dbReference type="GO" id="GO:0042773">
    <property type="term" value="P:ATP synthesis coupled electron transport"/>
    <property type="evidence" value="ECO:0007669"/>
    <property type="project" value="InterPro"/>
</dbReference>
<feature type="transmembrane region" description="Helical" evidence="8">
    <location>
        <begin position="85"/>
        <end position="105"/>
    </location>
</feature>